<organism evidence="1 2">
    <name type="scientific">Sodalis glossinidius (strain morsitans)</name>
    <dbReference type="NCBI Taxonomy" id="343509"/>
    <lineage>
        <taxon>Bacteria</taxon>
        <taxon>Pseudomonadati</taxon>
        <taxon>Pseudomonadota</taxon>
        <taxon>Gammaproteobacteria</taxon>
        <taxon>Enterobacterales</taxon>
        <taxon>Bruguierivoracaceae</taxon>
        <taxon>Sodalis</taxon>
    </lineage>
</organism>
<name>Q2NQ64_SODGM</name>
<dbReference type="AlphaFoldDB" id="Q2NQ64"/>
<protein>
    <submittedName>
        <fullName evidence="1">Uncharacterized protein</fullName>
    </submittedName>
</protein>
<accession>Q2NQ64</accession>
<reference evidence="1 2" key="1">
    <citation type="journal article" date="2006" name="Genome Res.">
        <title>Massive genome erosion and functional adaptations provide insights into the symbiotic lifestyle of Sodalis glossinidius in the tsetse host.</title>
        <authorList>
            <person name="Toh H."/>
            <person name="Weiss B.L."/>
            <person name="Perkin S.A.H."/>
            <person name="Yamashita A."/>
            <person name="Oshima K."/>
            <person name="Hattori M."/>
            <person name="Aksoy S."/>
        </authorList>
    </citation>
    <scope>NUCLEOTIDE SEQUENCE [LARGE SCALE GENOMIC DNA]</scope>
    <source>
        <strain evidence="2">morsitans</strain>
    </source>
</reference>
<proteinExistence type="predicted"/>
<geneLocation type="plasmid" evidence="1 2">
    <name>pSG1</name>
</geneLocation>
<dbReference type="EMBL" id="AP008233">
    <property type="protein sequence ID" value="BAE75711.1"/>
    <property type="molecule type" value="Genomic_DNA"/>
</dbReference>
<evidence type="ECO:0000313" key="2">
    <source>
        <dbReference type="Proteomes" id="UP000001932"/>
    </source>
</evidence>
<gene>
    <name evidence="1" type="ordered locus">SGP1_0004</name>
</gene>
<sequence length="68" mass="7935">MHYHLNNNFTAPDNYTIPFFVALWVMAYAGEEITSMLHYAMPFHRLLAVLVREEENSDSHYQGATNDE</sequence>
<dbReference type="HOGENOM" id="CLU_2791754_0_0_6"/>
<dbReference type="KEGG" id="sgl:SGP1_0004"/>
<keyword evidence="2" id="KW-1185">Reference proteome</keyword>
<dbReference type="Proteomes" id="UP000001932">
    <property type="component" value="Plasmid pSG1"/>
</dbReference>
<keyword evidence="1" id="KW-0614">Plasmid</keyword>
<evidence type="ECO:0000313" key="1">
    <source>
        <dbReference type="EMBL" id="BAE75711.1"/>
    </source>
</evidence>